<keyword evidence="2" id="KW-0479">Metal-binding</keyword>
<dbReference type="Pfam" id="PF00753">
    <property type="entry name" value="Lactamase_B"/>
    <property type="match status" value="1"/>
</dbReference>
<evidence type="ECO:0000256" key="2">
    <source>
        <dbReference type="ARBA" id="ARBA00022723"/>
    </source>
</evidence>
<dbReference type="PANTHER" id="PTHR42978">
    <property type="entry name" value="QUORUM-QUENCHING LACTONASE YTNP-RELATED-RELATED"/>
    <property type="match status" value="1"/>
</dbReference>
<proteinExistence type="inferred from homology"/>
<feature type="domain" description="Metallo-beta-lactamase" evidence="5">
    <location>
        <begin position="97"/>
        <end position="308"/>
    </location>
</feature>
<keyword evidence="4" id="KW-0862">Zinc</keyword>
<dbReference type="Gene3D" id="3.60.15.10">
    <property type="entry name" value="Ribonuclease Z/Hydroxyacylglutathione hydrolase-like"/>
    <property type="match status" value="1"/>
</dbReference>
<keyword evidence="7" id="KW-1185">Reference proteome</keyword>
<name>A0ABS5G4K7_9BRAD</name>
<dbReference type="SUPFAM" id="SSF56281">
    <property type="entry name" value="Metallo-hydrolase/oxidoreductase"/>
    <property type="match status" value="1"/>
</dbReference>
<dbReference type="RefSeq" id="WP_172236542.1">
    <property type="nucleotide sequence ID" value="NZ_JABFDP010000010.1"/>
</dbReference>
<reference evidence="7" key="1">
    <citation type="journal article" date="2021" name="ISME J.">
        <title>Evolutionary origin and ecological implication of a unique nif island in free-living Bradyrhizobium lineages.</title>
        <authorList>
            <person name="Tao J."/>
        </authorList>
    </citation>
    <scope>NUCLEOTIDE SEQUENCE [LARGE SCALE GENOMIC DNA]</scope>
    <source>
        <strain evidence="7">SZCCT0094</strain>
    </source>
</reference>
<evidence type="ECO:0000256" key="3">
    <source>
        <dbReference type="ARBA" id="ARBA00022801"/>
    </source>
</evidence>
<comment type="caution">
    <text evidence="6">The sequence shown here is derived from an EMBL/GenBank/DDBJ whole genome shotgun (WGS) entry which is preliminary data.</text>
</comment>
<evidence type="ECO:0000313" key="7">
    <source>
        <dbReference type="Proteomes" id="UP001314635"/>
    </source>
</evidence>
<accession>A0ABS5G4K7</accession>
<dbReference type="SMART" id="SM00849">
    <property type="entry name" value="Lactamase_B"/>
    <property type="match status" value="1"/>
</dbReference>
<gene>
    <name evidence="6" type="ORF">JQ619_10775</name>
</gene>
<evidence type="ECO:0000313" key="6">
    <source>
        <dbReference type="EMBL" id="MBR1136249.1"/>
    </source>
</evidence>
<organism evidence="6 7">
    <name type="scientific">Bradyrhizobium denitrificans</name>
    <dbReference type="NCBI Taxonomy" id="2734912"/>
    <lineage>
        <taxon>Bacteria</taxon>
        <taxon>Pseudomonadati</taxon>
        <taxon>Pseudomonadota</taxon>
        <taxon>Alphaproteobacteria</taxon>
        <taxon>Hyphomicrobiales</taxon>
        <taxon>Nitrobacteraceae</taxon>
        <taxon>Bradyrhizobium</taxon>
    </lineage>
</organism>
<dbReference type="InterPro" id="IPR051013">
    <property type="entry name" value="MBL_superfamily_lactonases"/>
</dbReference>
<dbReference type="PANTHER" id="PTHR42978:SF6">
    <property type="entry name" value="QUORUM-QUENCHING LACTONASE YTNP-RELATED"/>
    <property type="match status" value="1"/>
</dbReference>
<dbReference type="InterPro" id="IPR036866">
    <property type="entry name" value="RibonucZ/Hydroxyglut_hydro"/>
</dbReference>
<evidence type="ECO:0000259" key="5">
    <source>
        <dbReference type="SMART" id="SM00849"/>
    </source>
</evidence>
<dbReference type="InterPro" id="IPR001279">
    <property type="entry name" value="Metallo-B-lactamas"/>
</dbReference>
<dbReference type="Proteomes" id="UP001314635">
    <property type="component" value="Unassembled WGS sequence"/>
</dbReference>
<dbReference type="EMBL" id="JAFCLK010000009">
    <property type="protein sequence ID" value="MBR1136249.1"/>
    <property type="molecule type" value="Genomic_DNA"/>
</dbReference>
<evidence type="ECO:0000256" key="4">
    <source>
        <dbReference type="ARBA" id="ARBA00022833"/>
    </source>
</evidence>
<keyword evidence="3" id="KW-0378">Hydrolase</keyword>
<dbReference type="CDD" id="cd07720">
    <property type="entry name" value="OPHC2-like_MBL-fold"/>
    <property type="match status" value="1"/>
</dbReference>
<comment type="similarity">
    <text evidence="1">Belongs to the metallo-beta-lactamase superfamily.</text>
</comment>
<protein>
    <submittedName>
        <fullName evidence="6">MBL fold metallo-hydrolase</fullName>
    </submittedName>
</protein>
<sequence>MAGEPSRRTLVLSAATAAMAFGLDASLAIVAAGPRRRTADPEPGYRRIAIGEAEIIALYDGMWEKPHEAGFLSNASVSDVKQALRTAGLDASFVPVPISTFVVRLKGKTVLCDAGGGGQVQGYNSDSIFVSGRMLNNLKAAGIRPEDIDTILISHFHPDHIFGLLSEDTNAQVFPHAEIIVAAAEYKFWTDSSSTARLPPWRQSLARRIQSVIPSWKNVLPVEGEDEVVPGIRFVSVFGHTPGHTGFHISSGAEQLMISSDTAYVPALCLRHPEWHGAYDQDGAAAEVSRRRLLDRVVAEEMMICGSHFPWAGFGRLVRDGAHYALDLLPA</sequence>
<evidence type="ECO:0000256" key="1">
    <source>
        <dbReference type="ARBA" id="ARBA00007749"/>
    </source>
</evidence>